<dbReference type="InterPro" id="IPR003594">
    <property type="entry name" value="HATPase_dom"/>
</dbReference>
<evidence type="ECO:0000256" key="10">
    <source>
        <dbReference type="ARBA" id="ARBA00023012"/>
    </source>
</evidence>
<dbReference type="Pfam" id="PF00989">
    <property type="entry name" value="PAS"/>
    <property type="match status" value="1"/>
</dbReference>
<dbReference type="EC" id="2.7.13.3" evidence="3"/>
<dbReference type="PANTHER" id="PTHR43047:SF64">
    <property type="entry name" value="HISTIDINE KINASE CONTAINING CHEY-HOMOLOGOUS RECEIVER DOMAIN AND PAS DOMAIN-RELATED"/>
    <property type="match status" value="1"/>
</dbReference>
<dbReference type="SUPFAM" id="SSF55874">
    <property type="entry name" value="ATPase domain of HSP90 chaperone/DNA topoisomerase II/histidine kinase"/>
    <property type="match status" value="1"/>
</dbReference>
<evidence type="ECO:0000256" key="11">
    <source>
        <dbReference type="ARBA" id="ARBA00023136"/>
    </source>
</evidence>
<dbReference type="Pfam" id="PF00512">
    <property type="entry name" value="HisKA"/>
    <property type="match status" value="1"/>
</dbReference>
<dbReference type="InterPro" id="IPR004358">
    <property type="entry name" value="Sig_transdc_His_kin-like_C"/>
</dbReference>
<dbReference type="Pfam" id="PF02518">
    <property type="entry name" value="HATPase_c"/>
    <property type="match status" value="1"/>
</dbReference>
<dbReference type="InterPro" id="IPR000014">
    <property type="entry name" value="PAS"/>
</dbReference>
<dbReference type="NCBIfam" id="TIGR00229">
    <property type="entry name" value="sensory_box"/>
    <property type="match status" value="1"/>
</dbReference>
<keyword evidence="9" id="KW-0067">ATP-binding</keyword>
<evidence type="ECO:0000256" key="4">
    <source>
        <dbReference type="ARBA" id="ARBA00022475"/>
    </source>
</evidence>
<keyword evidence="5" id="KW-0597">Phosphoprotein</keyword>
<keyword evidence="7" id="KW-0547">Nucleotide-binding</keyword>
<proteinExistence type="predicted"/>
<keyword evidence="10" id="KW-0902">Two-component regulatory system</keyword>
<feature type="domain" description="Histidine kinase" evidence="12">
    <location>
        <begin position="191"/>
        <end position="424"/>
    </location>
</feature>
<evidence type="ECO:0000256" key="8">
    <source>
        <dbReference type="ARBA" id="ARBA00022777"/>
    </source>
</evidence>
<comment type="subcellular location">
    <subcellularLocation>
        <location evidence="2">Cell membrane</location>
    </subcellularLocation>
</comment>
<sequence>MKRRADTDSLTERQKLIGLGKRSISKSYYPELKKRLDELEHFRAMLDRVSDAILVVDADTGKILDASGSTKAMLGCSPEQLNGQLFSAILPEHISRYAANLFKSPIDHMSLETDFCCPHCQESPNVPVEMSLRIVEHRDGRRAVIVARDISERKSNEEALRKSHDELEIRVRERTRELDRANRAKTEFLSIVSHELRTPLTSVLGFAKIIRKKLLETIFPAIPLKTDGKILREMDRTSKNIDIIVSEGERLTTLINDVLDLAKLEADKVEYRMERINPEIFITHSMEATSSLFDESGLTLIADIEPGLPHVMADQDRLIQVMVNLLSNSVKFTETGTITCRARLVGDHLRVSVTDTGMGIPKELRSAIFDKFTQAQESLADRPKGTGLGLPISRNIIEGHRGHIWVESSIGKGSKFIFTLPVIT</sequence>
<dbReference type="PRINTS" id="PR00344">
    <property type="entry name" value="BCTRLSENSOR"/>
</dbReference>
<reference evidence="14 15" key="1">
    <citation type="journal article" date="2013" name="PLoS ONE">
        <title>The first genomic and proteomic characterization of a deep-sea sulfate reducer: insights into the piezophilic lifestyle of Desulfovibrio piezophilus.</title>
        <authorList>
            <person name="Pradel N."/>
            <person name="Ji B."/>
            <person name="Gimenez G."/>
            <person name="Talla E."/>
            <person name="Lenoble P."/>
            <person name="Garel M."/>
            <person name="Tamburini C."/>
            <person name="Fourquet P."/>
            <person name="Lebrun R."/>
            <person name="Bertin P."/>
            <person name="Denis Y."/>
            <person name="Pophillat M."/>
            <person name="Barbe V."/>
            <person name="Ollivier B."/>
            <person name="Dolla A."/>
        </authorList>
    </citation>
    <scope>NUCLEOTIDE SEQUENCE [LARGE SCALE GENOMIC DNA]</scope>
    <source>
        <strain evidence="15">DSM 10523 / SB164P1</strain>
    </source>
</reference>
<dbReference type="InterPro" id="IPR005467">
    <property type="entry name" value="His_kinase_dom"/>
</dbReference>
<dbReference type="SMART" id="SM00091">
    <property type="entry name" value="PAS"/>
    <property type="match status" value="1"/>
</dbReference>
<evidence type="ECO:0000256" key="6">
    <source>
        <dbReference type="ARBA" id="ARBA00022679"/>
    </source>
</evidence>
<protein>
    <recommendedName>
        <fullName evidence="3">histidine kinase</fullName>
        <ecNumber evidence="3">2.7.13.3</ecNumber>
    </recommendedName>
</protein>
<gene>
    <name evidence="14" type="ordered locus">BN4_12310</name>
</gene>
<evidence type="ECO:0000256" key="2">
    <source>
        <dbReference type="ARBA" id="ARBA00004236"/>
    </source>
</evidence>
<dbReference type="InterPro" id="IPR013767">
    <property type="entry name" value="PAS_fold"/>
</dbReference>
<dbReference type="AlphaFoldDB" id="M1WMG1"/>
<evidence type="ECO:0000256" key="9">
    <source>
        <dbReference type="ARBA" id="ARBA00022840"/>
    </source>
</evidence>
<dbReference type="Gene3D" id="3.30.450.20">
    <property type="entry name" value="PAS domain"/>
    <property type="match status" value="1"/>
</dbReference>
<dbReference type="PROSITE" id="PS50109">
    <property type="entry name" value="HIS_KIN"/>
    <property type="match status" value="1"/>
</dbReference>
<accession>M1WMG1</accession>
<keyword evidence="15" id="KW-1185">Reference proteome</keyword>
<evidence type="ECO:0000256" key="7">
    <source>
        <dbReference type="ARBA" id="ARBA00022741"/>
    </source>
</evidence>
<evidence type="ECO:0000256" key="3">
    <source>
        <dbReference type="ARBA" id="ARBA00012438"/>
    </source>
</evidence>
<dbReference type="BioCyc" id="DPIE1322246:BN4_RS11595-MONOMER"/>
<dbReference type="Proteomes" id="UP000011724">
    <property type="component" value="Chromosome"/>
</dbReference>
<dbReference type="SMART" id="SM00388">
    <property type="entry name" value="HisKA"/>
    <property type="match status" value="1"/>
</dbReference>
<dbReference type="RefSeq" id="WP_015415588.1">
    <property type="nucleotide sequence ID" value="NC_020409.1"/>
</dbReference>
<dbReference type="EMBL" id="FO203427">
    <property type="protein sequence ID" value="CCH49545.1"/>
    <property type="molecule type" value="Genomic_DNA"/>
</dbReference>
<evidence type="ECO:0000256" key="5">
    <source>
        <dbReference type="ARBA" id="ARBA00022553"/>
    </source>
</evidence>
<dbReference type="GO" id="GO:0005886">
    <property type="term" value="C:plasma membrane"/>
    <property type="evidence" value="ECO:0007669"/>
    <property type="project" value="UniProtKB-SubCell"/>
</dbReference>
<dbReference type="InterPro" id="IPR036097">
    <property type="entry name" value="HisK_dim/P_sf"/>
</dbReference>
<dbReference type="eggNOG" id="COG2205">
    <property type="taxonomic scope" value="Bacteria"/>
</dbReference>
<dbReference type="STRING" id="1322246.BN4_12310"/>
<dbReference type="GO" id="GO:0005524">
    <property type="term" value="F:ATP binding"/>
    <property type="evidence" value="ECO:0007669"/>
    <property type="project" value="UniProtKB-KW"/>
</dbReference>
<keyword evidence="8 14" id="KW-0418">Kinase</keyword>
<keyword evidence="4" id="KW-1003">Cell membrane</keyword>
<evidence type="ECO:0000313" key="14">
    <source>
        <dbReference type="EMBL" id="CCH49545.1"/>
    </source>
</evidence>
<keyword evidence="11" id="KW-0472">Membrane</keyword>
<keyword evidence="6" id="KW-0808">Transferase</keyword>
<dbReference type="PATRIC" id="fig|879567.3.peg.2460"/>
<dbReference type="PANTHER" id="PTHR43047">
    <property type="entry name" value="TWO-COMPONENT HISTIDINE PROTEIN KINASE"/>
    <property type="match status" value="1"/>
</dbReference>
<organism evidence="14 15">
    <name type="scientific">Pseudodesulfovibrio piezophilus (strain DSM 21447 / JCM 15486 / C1TLV30)</name>
    <name type="common">Desulfovibrio piezophilus</name>
    <dbReference type="NCBI Taxonomy" id="1322246"/>
    <lineage>
        <taxon>Bacteria</taxon>
        <taxon>Pseudomonadati</taxon>
        <taxon>Thermodesulfobacteriota</taxon>
        <taxon>Desulfovibrionia</taxon>
        <taxon>Desulfovibrionales</taxon>
        <taxon>Desulfovibrionaceae</taxon>
    </lineage>
</organism>
<evidence type="ECO:0000313" key="15">
    <source>
        <dbReference type="Proteomes" id="UP000011724"/>
    </source>
</evidence>
<evidence type="ECO:0000256" key="1">
    <source>
        <dbReference type="ARBA" id="ARBA00000085"/>
    </source>
</evidence>
<dbReference type="OrthoDB" id="9762798at2"/>
<dbReference type="Gene3D" id="3.30.565.10">
    <property type="entry name" value="Histidine kinase-like ATPase, C-terminal domain"/>
    <property type="match status" value="1"/>
</dbReference>
<dbReference type="HOGENOM" id="CLU_000445_89_2_7"/>
<reference evidence="15" key="2">
    <citation type="journal article" date="2013" name="Stand. Genomic Sci.">
        <title>Complete genome sequence of Desulfocapsa sulfexigens, a marine deltaproteobacterium specialized in disproportionating inorganic sulfur compounds.</title>
        <authorList>
            <person name="Finster K.W."/>
            <person name="Kjeldsen K.U."/>
            <person name="Kube M."/>
            <person name="Reinhardt R."/>
            <person name="Mussmann M."/>
            <person name="Amann R."/>
            <person name="Schreiber L."/>
        </authorList>
    </citation>
    <scope>NUCLEOTIDE SEQUENCE [LARGE SCALE GENOMIC DNA]</scope>
    <source>
        <strain evidence="15">DSM 10523 / SB164P1</strain>
    </source>
</reference>
<dbReference type="KEGG" id="dpi:BN4_12310"/>
<dbReference type="CDD" id="cd16922">
    <property type="entry name" value="HATPase_EvgS-ArcB-TorS-like"/>
    <property type="match status" value="1"/>
</dbReference>
<dbReference type="CDD" id="cd00082">
    <property type="entry name" value="HisKA"/>
    <property type="match status" value="1"/>
</dbReference>
<evidence type="ECO:0000259" key="13">
    <source>
        <dbReference type="PROSITE" id="PS50112"/>
    </source>
</evidence>
<dbReference type="SUPFAM" id="SSF55785">
    <property type="entry name" value="PYP-like sensor domain (PAS domain)"/>
    <property type="match status" value="1"/>
</dbReference>
<evidence type="ECO:0000259" key="12">
    <source>
        <dbReference type="PROSITE" id="PS50109"/>
    </source>
</evidence>
<dbReference type="GO" id="GO:0000155">
    <property type="term" value="F:phosphorelay sensor kinase activity"/>
    <property type="evidence" value="ECO:0007669"/>
    <property type="project" value="InterPro"/>
</dbReference>
<dbReference type="SMART" id="SM00387">
    <property type="entry name" value="HATPase_c"/>
    <property type="match status" value="1"/>
</dbReference>
<feature type="domain" description="PAS" evidence="13">
    <location>
        <begin position="38"/>
        <end position="92"/>
    </location>
</feature>
<dbReference type="InterPro" id="IPR035965">
    <property type="entry name" value="PAS-like_dom_sf"/>
</dbReference>
<dbReference type="InterPro" id="IPR036890">
    <property type="entry name" value="HATPase_C_sf"/>
</dbReference>
<dbReference type="SUPFAM" id="SSF47384">
    <property type="entry name" value="Homodimeric domain of signal transducing histidine kinase"/>
    <property type="match status" value="1"/>
</dbReference>
<dbReference type="FunFam" id="3.30.565.10:FF:000023">
    <property type="entry name" value="PAS domain-containing sensor histidine kinase"/>
    <property type="match status" value="1"/>
</dbReference>
<dbReference type="Gene3D" id="1.10.287.130">
    <property type="match status" value="1"/>
</dbReference>
<dbReference type="CDD" id="cd00130">
    <property type="entry name" value="PAS"/>
    <property type="match status" value="1"/>
</dbReference>
<comment type="catalytic activity">
    <reaction evidence="1">
        <text>ATP + protein L-histidine = ADP + protein N-phospho-L-histidine.</text>
        <dbReference type="EC" id="2.7.13.3"/>
    </reaction>
</comment>
<dbReference type="InterPro" id="IPR003661">
    <property type="entry name" value="HisK_dim/P_dom"/>
</dbReference>
<dbReference type="PROSITE" id="PS50112">
    <property type="entry name" value="PAS"/>
    <property type="match status" value="1"/>
</dbReference>
<name>M1WMG1_PSEP2</name>
<dbReference type="GO" id="GO:0006355">
    <property type="term" value="P:regulation of DNA-templated transcription"/>
    <property type="evidence" value="ECO:0007669"/>
    <property type="project" value="InterPro"/>
</dbReference>